<dbReference type="OrthoDB" id="2354757at2759"/>
<feature type="transmembrane region" description="Helical" evidence="5">
    <location>
        <begin position="119"/>
        <end position="143"/>
    </location>
</feature>
<feature type="transmembrane region" description="Helical" evidence="5">
    <location>
        <begin position="90"/>
        <end position="112"/>
    </location>
</feature>
<dbReference type="InterPro" id="IPR009571">
    <property type="entry name" value="SUR7/Rim9-like_fungi"/>
</dbReference>
<dbReference type="GO" id="GO:0032153">
    <property type="term" value="C:cell division site"/>
    <property type="evidence" value="ECO:0007669"/>
    <property type="project" value="TreeGrafter"/>
</dbReference>
<dbReference type="PANTHER" id="PTHR28013">
    <property type="entry name" value="PROTEIN DCV1-RELATED"/>
    <property type="match status" value="1"/>
</dbReference>
<keyword evidence="8" id="KW-1185">Reference proteome</keyword>
<accession>A0A1Y1UPP0</accession>
<keyword evidence="3 5" id="KW-1133">Transmembrane helix</keyword>
<proteinExistence type="predicted"/>
<dbReference type="InParanoid" id="A0A1Y1UPP0"/>
<comment type="subcellular location">
    <subcellularLocation>
        <location evidence="1">Membrane</location>
        <topology evidence="1">Multi-pass membrane protein</topology>
    </subcellularLocation>
</comment>
<dbReference type="EMBL" id="NBSH01000003">
    <property type="protein sequence ID" value="ORX39426.1"/>
    <property type="molecule type" value="Genomic_DNA"/>
</dbReference>
<keyword evidence="4 5" id="KW-0472">Membrane</keyword>
<evidence type="ECO:0000313" key="7">
    <source>
        <dbReference type="EMBL" id="ORX39426.1"/>
    </source>
</evidence>
<dbReference type="AlphaFoldDB" id="A0A1Y1UPP0"/>
<feature type="signal peptide" evidence="6">
    <location>
        <begin position="1"/>
        <end position="30"/>
    </location>
</feature>
<evidence type="ECO:0000256" key="2">
    <source>
        <dbReference type="ARBA" id="ARBA00022692"/>
    </source>
</evidence>
<reference evidence="7 8" key="1">
    <citation type="submission" date="2017-03" db="EMBL/GenBank/DDBJ databases">
        <title>Widespread Adenine N6-methylation of Active Genes in Fungi.</title>
        <authorList>
            <consortium name="DOE Joint Genome Institute"/>
            <person name="Mondo S.J."/>
            <person name="Dannebaum R.O."/>
            <person name="Kuo R.C."/>
            <person name="Louie K.B."/>
            <person name="Bewick A.J."/>
            <person name="Labutti K."/>
            <person name="Haridas S."/>
            <person name="Kuo A."/>
            <person name="Salamov A."/>
            <person name="Ahrendt S.R."/>
            <person name="Lau R."/>
            <person name="Bowen B.P."/>
            <person name="Lipzen A."/>
            <person name="Sullivan W."/>
            <person name="Andreopoulos W.B."/>
            <person name="Clum A."/>
            <person name="Lindquist E."/>
            <person name="Daum C."/>
            <person name="Northen T.R."/>
            <person name="Ramamoorthy G."/>
            <person name="Schmitz R.J."/>
            <person name="Gryganskyi A."/>
            <person name="Culley D."/>
            <person name="Magnuson J."/>
            <person name="James T.Y."/>
            <person name="O'Malley M.A."/>
            <person name="Stajich J.E."/>
            <person name="Spatafora J.W."/>
            <person name="Visel A."/>
            <person name="Grigoriev I.V."/>
        </authorList>
    </citation>
    <scope>NUCLEOTIDE SEQUENCE [LARGE SCALE GENOMIC DNA]</scope>
    <source>
        <strain evidence="7 8">NRRL Y-17943</strain>
    </source>
</reference>
<dbReference type="Proteomes" id="UP000193218">
    <property type="component" value="Unassembled WGS sequence"/>
</dbReference>
<evidence type="ECO:0000313" key="8">
    <source>
        <dbReference type="Proteomes" id="UP000193218"/>
    </source>
</evidence>
<dbReference type="GO" id="GO:0005886">
    <property type="term" value="C:plasma membrane"/>
    <property type="evidence" value="ECO:0007669"/>
    <property type="project" value="InterPro"/>
</dbReference>
<gene>
    <name evidence="7" type="ORF">BD324DRAFT_619677</name>
</gene>
<comment type="caution">
    <text evidence="7">The sequence shown here is derived from an EMBL/GenBank/DDBJ whole genome shotgun (WGS) entry which is preliminary data.</text>
</comment>
<dbReference type="RefSeq" id="XP_021873289.1">
    <property type="nucleotide sequence ID" value="XM_022015193.1"/>
</dbReference>
<evidence type="ECO:0000256" key="3">
    <source>
        <dbReference type="ARBA" id="ARBA00022989"/>
    </source>
</evidence>
<evidence type="ECO:0000256" key="4">
    <source>
        <dbReference type="ARBA" id="ARBA00023136"/>
    </source>
</evidence>
<dbReference type="GO" id="GO:0035838">
    <property type="term" value="C:growing cell tip"/>
    <property type="evidence" value="ECO:0007669"/>
    <property type="project" value="TreeGrafter"/>
</dbReference>
<dbReference type="Pfam" id="PF06687">
    <property type="entry name" value="SUR7"/>
    <property type="match status" value="1"/>
</dbReference>
<keyword evidence="6" id="KW-0732">Signal</keyword>
<keyword evidence="2 5" id="KW-0812">Transmembrane</keyword>
<feature type="chain" id="PRO_5012982708" evidence="6">
    <location>
        <begin position="31"/>
        <end position="198"/>
    </location>
</feature>
<dbReference type="InterPro" id="IPR051380">
    <property type="entry name" value="pH-response_reg_palI/RIM9"/>
</dbReference>
<dbReference type="PANTHER" id="PTHR28013:SF3">
    <property type="entry name" value="PROTEIN DCV1-RELATED"/>
    <property type="match status" value="1"/>
</dbReference>
<feature type="transmembrane region" description="Helical" evidence="5">
    <location>
        <begin position="163"/>
        <end position="189"/>
    </location>
</feature>
<protein>
    <submittedName>
        <fullName evidence="7">Actin cortical patch SUR7/pH-response regulator pali</fullName>
    </submittedName>
</protein>
<evidence type="ECO:0000256" key="6">
    <source>
        <dbReference type="SAM" id="SignalP"/>
    </source>
</evidence>
<evidence type="ECO:0000256" key="1">
    <source>
        <dbReference type="ARBA" id="ARBA00004141"/>
    </source>
</evidence>
<evidence type="ECO:0000256" key="5">
    <source>
        <dbReference type="SAM" id="Phobius"/>
    </source>
</evidence>
<sequence length="198" mass="20649">MVSPAFPGLFFAFAAMVLLLFASISPPAWDKTYFLSADVNGATTLFGVFGECIVGQGCSSRSVGYDLVVGGANGLDISARVLQNLTYTLILHPIAGFIALLALVFGLIGAGAASRVATIFMAIFAFFGLVVALVAFVIDMVLWNVVKNKIEDAGYDATLGNANWFTVGAVGALILCTCTSICGSCGRFATGRMAGEKY</sequence>
<dbReference type="GeneID" id="33557001"/>
<name>A0A1Y1UPP0_9TREE</name>
<organism evidence="7 8">
    <name type="scientific">Kockovaella imperatae</name>
    <dbReference type="NCBI Taxonomy" id="4999"/>
    <lineage>
        <taxon>Eukaryota</taxon>
        <taxon>Fungi</taxon>
        <taxon>Dikarya</taxon>
        <taxon>Basidiomycota</taxon>
        <taxon>Agaricomycotina</taxon>
        <taxon>Tremellomycetes</taxon>
        <taxon>Tremellales</taxon>
        <taxon>Cuniculitremaceae</taxon>
        <taxon>Kockovaella</taxon>
    </lineage>
</organism>